<keyword evidence="5 7" id="KW-0472">Membrane</keyword>
<keyword evidence="2" id="KW-1003">Cell membrane</keyword>
<evidence type="ECO:0000259" key="8">
    <source>
        <dbReference type="Pfam" id="PF01618"/>
    </source>
</evidence>
<evidence type="ECO:0000256" key="7">
    <source>
        <dbReference type="SAM" id="Phobius"/>
    </source>
</evidence>
<dbReference type="InterPro" id="IPR002898">
    <property type="entry name" value="MotA_ExbB_proton_chnl"/>
</dbReference>
<gene>
    <name evidence="9" type="ORF">ENV79_03680</name>
</gene>
<dbReference type="InterPro" id="IPR050790">
    <property type="entry name" value="ExbB/TolQ_transport"/>
</dbReference>
<dbReference type="EMBL" id="DTHS01000024">
    <property type="protein sequence ID" value="HHR48727.1"/>
    <property type="molecule type" value="Genomic_DNA"/>
</dbReference>
<feature type="domain" description="MotA/TolQ/ExbB proton channel" evidence="8">
    <location>
        <begin position="81"/>
        <end position="182"/>
    </location>
</feature>
<dbReference type="PANTHER" id="PTHR30625">
    <property type="entry name" value="PROTEIN TOLQ"/>
    <property type="match status" value="1"/>
</dbReference>
<name>A0A7V5Y030_UNCW3</name>
<evidence type="ECO:0000256" key="1">
    <source>
        <dbReference type="ARBA" id="ARBA00004651"/>
    </source>
</evidence>
<dbReference type="PANTHER" id="PTHR30625:SF3">
    <property type="entry name" value="TOL-PAL SYSTEM PROTEIN TOLQ"/>
    <property type="match status" value="1"/>
</dbReference>
<sequence length="195" mass="22541">MINIFLNLGIFAKIIIIILIFFSVISWGIIFAKWRLFRRLKKENEQLRRKLYYFRNLEELKEHYNFKGQSYFSFLFSVIKDEKDLALKEIIDDLVDKAGKNLPFLATASSVSPFLGLLGTVWGITKVFFDVKDLPMITLQVIAPGMSDALITTIAGLLVAIPAVIAYNYFIIRLEEFRKDLEKLVNQLLALKNKK</sequence>
<keyword evidence="6" id="KW-0813">Transport</keyword>
<keyword evidence="3 7" id="KW-0812">Transmembrane</keyword>
<evidence type="ECO:0000256" key="5">
    <source>
        <dbReference type="ARBA" id="ARBA00023136"/>
    </source>
</evidence>
<comment type="subcellular location">
    <subcellularLocation>
        <location evidence="1">Cell membrane</location>
        <topology evidence="1">Multi-pass membrane protein</topology>
    </subcellularLocation>
    <subcellularLocation>
        <location evidence="6">Membrane</location>
        <topology evidence="6">Multi-pass membrane protein</topology>
    </subcellularLocation>
</comment>
<comment type="caution">
    <text evidence="9">The sequence shown here is derived from an EMBL/GenBank/DDBJ whole genome shotgun (WGS) entry which is preliminary data.</text>
</comment>
<accession>A0A7V5Y030</accession>
<keyword evidence="4 7" id="KW-1133">Transmembrane helix</keyword>
<evidence type="ECO:0000256" key="2">
    <source>
        <dbReference type="ARBA" id="ARBA00022475"/>
    </source>
</evidence>
<protein>
    <recommendedName>
        <fullName evidence="8">MotA/TolQ/ExbB proton channel domain-containing protein</fullName>
    </recommendedName>
</protein>
<proteinExistence type="inferred from homology"/>
<evidence type="ECO:0000313" key="9">
    <source>
        <dbReference type="EMBL" id="HHR48727.1"/>
    </source>
</evidence>
<feature type="transmembrane region" description="Helical" evidence="7">
    <location>
        <begin position="149"/>
        <end position="170"/>
    </location>
</feature>
<dbReference type="AlphaFoldDB" id="A0A7V5Y030"/>
<keyword evidence="6" id="KW-0653">Protein transport</keyword>
<reference evidence="9" key="1">
    <citation type="journal article" date="2020" name="mSystems">
        <title>Genome- and Community-Level Interaction Insights into Carbon Utilization and Element Cycling Functions of Hydrothermarchaeota in Hydrothermal Sediment.</title>
        <authorList>
            <person name="Zhou Z."/>
            <person name="Liu Y."/>
            <person name="Xu W."/>
            <person name="Pan J."/>
            <person name="Luo Z.H."/>
            <person name="Li M."/>
        </authorList>
    </citation>
    <scope>NUCLEOTIDE SEQUENCE [LARGE SCALE GENOMIC DNA]</scope>
    <source>
        <strain evidence="9">SpSt-791</strain>
    </source>
</reference>
<dbReference type="Pfam" id="PF01618">
    <property type="entry name" value="MotA_ExbB"/>
    <property type="match status" value="1"/>
</dbReference>
<comment type="similarity">
    <text evidence="6">Belongs to the exbB/tolQ family.</text>
</comment>
<evidence type="ECO:0000256" key="6">
    <source>
        <dbReference type="RuleBase" id="RU004057"/>
    </source>
</evidence>
<feature type="transmembrane region" description="Helical" evidence="7">
    <location>
        <begin position="104"/>
        <end position="129"/>
    </location>
</feature>
<evidence type="ECO:0000256" key="4">
    <source>
        <dbReference type="ARBA" id="ARBA00022989"/>
    </source>
</evidence>
<feature type="transmembrane region" description="Helical" evidence="7">
    <location>
        <begin position="6"/>
        <end position="32"/>
    </location>
</feature>
<organism evidence="9">
    <name type="scientific">candidate division WOR-3 bacterium</name>
    <dbReference type="NCBI Taxonomy" id="2052148"/>
    <lineage>
        <taxon>Bacteria</taxon>
        <taxon>Bacteria division WOR-3</taxon>
    </lineage>
</organism>
<dbReference type="GO" id="GO:0017038">
    <property type="term" value="P:protein import"/>
    <property type="evidence" value="ECO:0007669"/>
    <property type="project" value="TreeGrafter"/>
</dbReference>
<evidence type="ECO:0000256" key="3">
    <source>
        <dbReference type="ARBA" id="ARBA00022692"/>
    </source>
</evidence>
<dbReference type="GO" id="GO:0005886">
    <property type="term" value="C:plasma membrane"/>
    <property type="evidence" value="ECO:0007669"/>
    <property type="project" value="UniProtKB-SubCell"/>
</dbReference>